<dbReference type="GO" id="GO:0005759">
    <property type="term" value="C:mitochondrial matrix"/>
    <property type="evidence" value="ECO:0007669"/>
    <property type="project" value="UniProtKB-ARBA"/>
</dbReference>
<dbReference type="PRINTS" id="PR00315">
    <property type="entry name" value="ELONGATNFCT"/>
</dbReference>
<dbReference type="InterPro" id="IPR000640">
    <property type="entry name" value="EFG_V-like"/>
</dbReference>
<keyword evidence="4 6" id="KW-0342">GTP-binding</keyword>
<dbReference type="Pfam" id="PF14492">
    <property type="entry name" value="EFG_III"/>
    <property type="match status" value="1"/>
</dbReference>
<keyword evidence="9" id="KW-1185">Reference proteome</keyword>
<dbReference type="Pfam" id="PF00009">
    <property type="entry name" value="GTP_EFTU"/>
    <property type="match status" value="1"/>
</dbReference>
<dbReference type="FunFam" id="3.40.50.300:FF:000514">
    <property type="entry name" value="Ribosome-releasing factor 2, mitochondrial"/>
    <property type="match status" value="1"/>
</dbReference>
<dbReference type="InterPro" id="IPR030851">
    <property type="entry name" value="EFG2"/>
</dbReference>
<dbReference type="Gene3D" id="3.30.70.240">
    <property type="match status" value="1"/>
</dbReference>
<dbReference type="FunFam" id="3.30.70.870:FF:000007">
    <property type="entry name" value="Ribosome-releasing factor 2, mitochondrial"/>
    <property type="match status" value="1"/>
</dbReference>
<dbReference type="AlphaFoldDB" id="A0A5E8BPW3"/>
<dbReference type="GO" id="GO:0005525">
    <property type="term" value="F:GTP binding"/>
    <property type="evidence" value="ECO:0007669"/>
    <property type="project" value="UniProtKB-UniRule"/>
</dbReference>
<dbReference type="InterPro" id="IPR004161">
    <property type="entry name" value="EFTu-like_2"/>
</dbReference>
<dbReference type="InterPro" id="IPR027417">
    <property type="entry name" value="P-loop_NTPase"/>
</dbReference>
<dbReference type="Pfam" id="PF00679">
    <property type="entry name" value="EFG_C"/>
    <property type="match status" value="1"/>
</dbReference>
<dbReference type="InterPro" id="IPR041095">
    <property type="entry name" value="EFG_II"/>
</dbReference>
<dbReference type="InterPro" id="IPR031157">
    <property type="entry name" value="G_TR_CS"/>
</dbReference>
<evidence type="ECO:0000259" key="7">
    <source>
        <dbReference type="PROSITE" id="PS51722"/>
    </source>
</evidence>
<dbReference type="InterPro" id="IPR009000">
    <property type="entry name" value="Transl_B-barrel_sf"/>
</dbReference>
<feature type="binding site" evidence="6">
    <location>
        <begin position="52"/>
        <end position="56"/>
    </location>
    <ligand>
        <name>GTP</name>
        <dbReference type="ChEBI" id="CHEBI:37565"/>
    </ligand>
</feature>
<keyword evidence="3 6" id="KW-0496">Mitochondrion</keyword>
<evidence type="ECO:0000256" key="6">
    <source>
        <dbReference type="HAMAP-Rule" id="MF_03059"/>
    </source>
</evidence>
<dbReference type="CDD" id="cd01886">
    <property type="entry name" value="EF-G"/>
    <property type="match status" value="1"/>
</dbReference>
<dbReference type="GO" id="GO:0003924">
    <property type="term" value="F:GTPase activity"/>
    <property type="evidence" value="ECO:0007669"/>
    <property type="project" value="UniProtKB-UniRule"/>
</dbReference>
<dbReference type="SMART" id="SM00838">
    <property type="entry name" value="EFG_C"/>
    <property type="match status" value="1"/>
</dbReference>
<dbReference type="PANTHER" id="PTHR43261">
    <property type="entry name" value="TRANSLATION ELONGATION FACTOR G-RELATED"/>
    <property type="match status" value="1"/>
</dbReference>
<dbReference type="SUPFAM" id="SSF52540">
    <property type="entry name" value="P-loop containing nucleoside triphosphate hydrolases"/>
    <property type="match status" value="1"/>
</dbReference>
<dbReference type="SUPFAM" id="SSF54211">
    <property type="entry name" value="Ribosomal protein S5 domain 2-like"/>
    <property type="match status" value="1"/>
</dbReference>
<dbReference type="EMBL" id="CABVLU010000003">
    <property type="protein sequence ID" value="VVT52961.1"/>
    <property type="molecule type" value="Genomic_DNA"/>
</dbReference>
<dbReference type="PROSITE" id="PS51722">
    <property type="entry name" value="G_TR_2"/>
    <property type="match status" value="1"/>
</dbReference>
<comment type="function">
    <text evidence="6">Mitochondrial GTPase that mediates the disassembly of ribosomes from messenger RNA at the termination of mitochondrial protein biosynthesis. Not involved in the GTP-dependent ribosomal translocation step during translation elongation.</text>
</comment>
<dbReference type="InterPro" id="IPR035647">
    <property type="entry name" value="EFG_III/V"/>
</dbReference>
<evidence type="ECO:0000256" key="1">
    <source>
        <dbReference type="ARBA" id="ARBA00022741"/>
    </source>
</evidence>
<dbReference type="OrthoDB" id="198619at2759"/>
<dbReference type="Gene3D" id="2.40.30.10">
    <property type="entry name" value="Translation factors"/>
    <property type="match status" value="1"/>
</dbReference>
<evidence type="ECO:0000256" key="4">
    <source>
        <dbReference type="ARBA" id="ARBA00023134"/>
    </source>
</evidence>
<dbReference type="PANTHER" id="PTHR43261:SF1">
    <property type="entry name" value="RIBOSOME-RELEASING FACTOR 2, MITOCHONDRIAL"/>
    <property type="match status" value="1"/>
</dbReference>
<feature type="binding site" evidence="6">
    <location>
        <begin position="106"/>
        <end position="109"/>
    </location>
    <ligand>
        <name>GTP</name>
        <dbReference type="ChEBI" id="CHEBI:37565"/>
    </ligand>
</feature>
<dbReference type="PROSITE" id="PS00301">
    <property type="entry name" value="G_TR_1"/>
    <property type="match status" value="1"/>
</dbReference>
<dbReference type="InterPro" id="IPR000795">
    <property type="entry name" value="T_Tr_GTP-bd_dom"/>
</dbReference>
<evidence type="ECO:0000313" key="8">
    <source>
        <dbReference type="EMBL" id="VVT52961.1"/>
    </source>
</evidence>
<comment type="function">
    <text evidence="5">Catalyzes the GTP-dependent ribosomal translocation step during translation elongation. During this step, the ribosome changes from the pre-translocational (PRE) to the post-translocational (POST) state as the newly formed A-site-bound peptidyl-tRNA and P-site-bound deacylated tRNA move to the P and E sites, respectively. Catalyzes the coordinated movement of the two tRNA molecules, the mRNA and conformational changes in the ribosome.</text>
</comment>
<dbReference type="InterPro" id="IPR035649">
    <property type="entry name" value="EFG_V"/>
</dbReference>
<organism evidence="8 9">
    <name type="scientific">Magnusiomyces paraingens</name>
    <dbReference type="NCBI Taxonomy" id="2606893"/>
    <lineage>
        <taxon>Eukaryota</taxon>
        <taxon>Fungi</taxon>
        <taxon>Dikarya</taxon>
        <taxon>Ascomycota</taxon>
        <taxon>Saccharomycotina</taxon>
        <taxon>Dipodascomycetes</taxon>
        <taxon>Dipodascales</taxon>
        <taxon>Dipodascaceae</taxon>
        <taxon>Magnusiomyces</taxon>
    </lineage>
</organism>
<dbReference type="InterPro" id="IPR009022">
    <property type="entry name" value="EFG_III"/>
</dbReference>
<dbReference type="CDD" id="cd16262">
    <property type="entry name" value="EFG_III"/>
    <property type="match status" value="1"/>
</dbReference>
<evidence type="ECO:0000313" key="9">
    <source>
        <dbReference type="Proteomes" id="UP000398389"/>
    </source>
</evidence>
<comment type="subcellular location">
    <subcellularLocation>
        <location evidence="6">Mitochondrion</location>
    </subcellularLocation>
</comment>
<dbReference type="SUPFAM" id="SSF50447">
    <property type="entry name" value="Translation proteins"/>
    <property type="match status" value="1"/>
</dbReference>
<name>A0A5E8BPW3_9ASCO</name>
<dbReference type="HAMAP" id="MF_03059">
    <property type="entry name" value="mEF_G_2"/>
    <property type="match status" value="1"/>
</dbReference>
<dbReference type="Gene3D" id="3.30.70.870">
    <property type="entry name" value="Elongation Factor G (Translational Gtpase), domain 3"/>
    <property type="match status" value="1"/>
</dbReference>
<keyword evidence="1 6" id="KW-0547">Nucleotide-binding</keyword>
<protein>
    <recommendedName>
        <fullName evidence="6">Ribosome-releasing factor 2, mitochondrial</fullName>
        <shortName evidence="6">RRF2mt</shortName>
    </recommendedName>
    <alternativeName>
        <fullName evidence="6">Elongation factor G 2, mitochondrial</fullName>
        <shortName evidence="6">EF-G2mt</shortName>
        <shortName evidence="6">mEF-G 2</shortName>
    </alternativeName>
</protein>
<accession>A0A5E8BPW3</accession>
<dbReference type="GO" id="GO:0032543">
    <property type="term" value="P:mitochondrial translation"/>
    <property type="evidence" value="ECO:0007669"/>
    <property type="project" value="UniProtKB-UniRule"/>
</dbReference>
<comment type="similarity">
    <text evidence="6">Belongs to the TRAFAC class translation factor GTPase superfamily. Classic translation factor GTPase family. EF-G/EF-2 subfamily.</text>
</comment>
<proteinExistence type="inferred from homology"/>
<reference evidence="8 9" key="1">
    <citation type="submission" date="2019-09" db="EMBL/GenBank/DDBJ databases">
        <authorList>
            <person name="Brejova B."/>
        </authorList>
    </citation>
    <scope>NUCLEOTIDE SEQUENCE [LARGE SCALE GENOMIC DNA]</scope>
</reference>
<evidence type="ECO:0000256" key="2">
    <source>
        <dbReference type="ARBA" id="ARBA00022917"/>
    </source>
</evidence>
<sequence length="753" mass="83517">MLYYSGLTDRIGDVDQGDTVMDYLPAERDRGITITSAAITFHWRDHKINLIDTPGHADFTFEVIRSLRVLDGAVTILDGVAGVEAQTEKVWKQASEMEIPRIVYVNKMDRESAGFGRTVKEIVSKLNTQVAIINFPFFENGKVNSEGKFQGIVDVIEKKIIKWSEGSDGKNIQVLDITEYNEVALECEKARTALIETLTELDDNLVEHYLEIGSYMDVSPNEIKKALRKACLNKKIVPVLCGASFKNIGVQPLLEAVIDYLPSPIERPPPKAITLNQNKNAKKTATPYETQITIDPSNKNLTSALAFKVVHDNKKGMMVYVRVYSGTLHHNSIVLNSTTGKRERIMKLYQMHANLPIETTSIEAGNIGVIVGTKEIRTGDTIVAHGLKRDGVKSLSKAESHLQLHPIKIPPPVFFSSIDPLTLADTKNMEEALVVLLTEDPSLHVMYDEDSGQTMLSGMGELHLEIAKDRLVKDLKAKVEVGKIMVSYKETIIDSTKTCTQLATLSTQTDETGPSTATVSLLVEPADSDISLGAEIISRDNIYVSYPEHLPENFLIPSKDILRSVNRGIVPGIAKGGLKSHLPLHSLHVKVSNISIPPDITNPSAISLATRLAIEEALQSIKVESYCILEPIMDVKVMVAEEDVGTVVNDLSSNRRGSIISLKDSEDFFQENTNDINYRDLANSIYTPPDFTMYMSKHGDRARSSQSIIKAQVPLEQMIGYLNYLRSLTKGRGTFTMDFHSYQKAPTTVDFNR</sequence>
<dbReference type="Proteomes" id="UP000398389">
    <property type="component" value="Unassembled WGS sequence"/>
</dbReference>
<dbReference type="InterPro" id="IPR005225">
    <property type="entry name" value="Small_GTP-bd"/>
</dbReference>
<dbReference type="NCBIfam" id="TIGR00231">
    <property type="entry name" value="small_GTP"/>
    <property type="match status" value="1"/>
</dbReference>
<evidence type="ECO:0000256" key="3">
    <source>
        <dbReference type="ARBA" id="ARBA00023128"/>
    </source>
</evidence>
<dbReference type="GO" id="GO:0032790">
    <property type="term" value="P:ribosome disassembly"/>
    <property type="evidence" value="ECO:0007669"/>
    <property type="project" value="UniProtKB-UniRule"/>
</dbReference>
<dbReference type="InterPro" id="IPR020568">
    <property type="entry name" value="Ribosomal_Su5_D2-typ_SF"/>
</dbReference>
<evidence type="ECO:0000256" key="5">
    <source>
        <dbReference type="ARBA" id="ARBA00024731"/>
    </source>
</evidence>
<comment type="caution">
    <text evidence="6">Lacks conserved residue(s) required for the propagation of feature annotation.</text>
</comment>
<dbReference type="Gene3D" id="3.40.50.300">
    <property type="entry name" value="P-loop containing nucleotide triphosphate hydrolases"/>
    <property type="match status" value="1"/>
</dbReference>
<dbReference type="CDD" id="cd03713">
    <property type="entry name" value="EFG_mtEFG_C"/>
    <property type="match status" value="1"/>
</dbReference>
<gene>
    <name evidence="6" type="primary">MEF2</name>
    <name evidence="8" type="ORF">SAPINGB_P003334</name>
</gene>
<feature type="domain" description="Tr-type G" evidence="7">
    <location>
        <begin position="1"/>
        <end position="265"/>
    </location>
</feature>
<dbReference type="SUPFAM" id="SSF54980">
    <property type="entry name" value="EF-G C-terminal domain-like"/>
    <property type="match status" value="2"/>
</dbReference>
<dbReference type="Pfam" id="PF03144">
    <property type="entry name" value="GTP_EFTU_D2"/>
    <property type="match status" value="1"/>
</dbReference>
<keyword evidence="2 6" id="KW-0648">Protein biosynthesis</keyword>